<dbReference type="AlphaFoldDB" id="A0A399F821"/>
<dbReference type="EMBL" id="QWLB01000030">
    <property type="protein sequence ID" value="RIH91875.1"/>
    <property type="molecule type" value="Genomic_DNA"/>
</dbReference>
<comment type="caution">
    <text evidence="1">The sequence shown here is derived from an EMBL/GenBank/DDBJ whole genome shotgun (WGS) entry which is preliminary data.</text>
</comment>
<name>A0A399F821_9DEIN</name>
<dbReference type="Proteomes" id="UP000266178">
    <property type="component" value="Unassembled WGS sequence"/>
</dbReference>
<protein>
    <submittedName>
        <fullName evidence="1">Septum formation initiator</fullName>
    </submittedName>
</protein>
<sequence>MEKPIYRFLHLVFALGTLHLLVLGGLEVQRFFHTQSEIRAAVQQVQALEKSVAALTGEVDSAQTPVFREAMARRMGYVQKDEVLYPKSALNPSTGR</sequence>
<evidence type="ECO:0000313" key="1">
    <source>
        <dbReference type="EMBL" id="RIH91875.1"/>
    </source>
</evidence>
<dbReference type="Pfam" id="PF04977">
    <property type="entry name" value="DivIC"/>
    <property type="match status" value="1"/>
</dbReference>
<dbReference type="OrthoDB" id="27561at2"/>
<reference evidence="1 2" key="1">
    <citation type="submission" date="2018-08" db="EMBL/GenBank/DDBJ databases">
        <title>Meiothermus granaticius genome AF-68 sequencing project.</title>
        <authorList>
            <person name="Da Costa M.S."/>
            <person name="Albuquerque L."/>
            <person name="Raposo P."/>
            <person name="Froufe H.J.C."/>
            <person name="Barroso C.S."/>
            <person name="Egas C."/>
        </authorList>
    </citation>
    <scope>NUCLEOTIDE SEQUENCE [LARGE SCALE GENOMIC DNA]</scope>
    <source>
        <strain evidence="1 2">AF-68</strain>
    </source>
</reference>
<evidence type="ECO:0000313" key="2">
    <source>
        <dbReference type="Proteomes" id="UP000266178"/>
    </source>
</evidence>
<organism evidence="1 2">
    <name type="scientific">Meiothermus granaticius NBRC 107808</name>
    <dbReference type="NCBI Taxonomy" id="1227551"/>
    <lineage>
        <taxon>Bacteria</taxon>
        <taxon>Thermotogati</taxon>
        <taxon>Deinococcota</taxon>
        <taxon>Deinococci</taxon>
        <taxon>Thermales</taxon>
        <taxon>Thermaceae</taxon>
        <taxon>Meiothermus</taxon>
    </lineage>
</organism>
<accession>A0A399F821</accession>
<gene>
    <name evidence="1" type="ORF">Mgrana_02236</name>
</gene>
<proteinExistence type="predicted"/>
<dbReference type="RefSeq" id="WP_119357706.1">
    <property type="nucleotide sequence ID" value="NZ_BJXM01000012.1"/>
</dbReference>
<keyword evidence="2" id="KW-1185">Reference proteome</keyword>
<dbReference type="InterPro" id="IPR007060">
    <property type="entry name" value="FtsL/DivIC"/>
</dbReference>